<evidence type="ECO:0000313" key="6">
    <source>
        <dbReference type="Proteomes" id="UP001595850"/>
    </source>
</evidence>
<dbReference type="PANTHER" id="PTHR37042:SF4">
    <property type="entry name" value="OUTER MEMBRANE PROTEIN RV1973"/>
    <property type="match status" value="1"/>
</dbReference>
<feature type="compositionally biased region" description="Basic and acidic residues" evidence="3">
    <location>
        <begin position="276"/>
        <end position="288"/>
    </location>
</feature>
<keyword evidence="4" id="KW-0812">Transmembrane</keyword>
<keyword evidence="2 4" id="KW-0472">Membrane</keyword>
<sequence>MSPTSARSAELSEETGADRAGTPGSETPESAEHMPAASEPGTAEPGTAEPAASGPGTSGPGTPEAGTSGPGASAADGGGADGGTGARVRPAWWKRPAGAVAATAVAGAVAFGAVQWISAERLADRLAAEKDERLAVSATAGEFAAALQTYDHTDLQSYRDRVFSLSGEEFEKAYDEAFSPLESVITAMRASSTASVRGVYVSEVADGRAKAVTVVDSQVRSTSGTKRMLGAYMQLSLVEIGGEWKVSDATVLGAADELLTGSDGKPAEPSASPGPDGKKDGKKDGKDG</sequence>
<evidence type="ECO:0000256" key="2">
    <source>
        <dbReference type="ARBA" id="ARBA00023136"/>
    </source>
</evidence>
<feature type="region of interest" description="Disordered" evidence="3">
    <location>
        <begin position="257"/>
        <end position="288"/>
    </location>
</feature>
<evidence type="ECO:0000256" key="1">
    <source>
        <dbReference type="ARBA" id="ARBA00004370"/>
    </source>
</evidence>
<feature type="compositionally biased region" description="Gly residues" evidence="3">
    <location>
        <begin position="76"/>
        <end position="85"/>
    </location>
</feature>
<comment type="subcellular location">
    <subcellularLocation>
        <location evidence="1">Membrane</location>
    </subcellularLocation>
</comment>
<dbReference type="RefSeq" id="WP_377288767.1">
    <property type="nucleotide sequence ID" value="NZ_JBHSBM010000017.1"/>
</dbReference>
<name>A0ABV8IAC9_9ACTN</name>
<evidence type="ECO:0000256" key="4">
    <source>
        <dbReference type="SAM" id="Phobius"/>
    </source>
</evidence>
<evidence type="ECO:0008006" key="7">
    <source>
        <dbReference type="Google" id="ProtNLM"/>
    </source>
</evidence>
<comment type="caution">
    <text evidence="5">The sequence shown here is derived from an EMBL/GenBank/DDBJ whole genome shotgun (WGS) entry which is preliminary data.</text>
</comment>
<reference evidence="6" key="1">
    <citation type="journal article" date="2019" name="Int. J. Syst. Evol. Microbiol.">
        <title>The Global Catalogue of Microorganisms (GCM) 10K type strain sequencing project: providing services to taxonomists for standard genome sequencing and annotation.</title>
        <authorList>
            <consortium name="The Broad Institute Genomics Platform"/>
            <consortium name="The Broad Institute Genome Sequencing Center for Infectious Disease"/>
            <person name="Wu L."/>
            <person name="Ma J."/>
        </authorList>
    </citation>
    <scope>NUCLEOTIDE SEQUENCE [LARGE SCALE GENOMIC DNA]</scope>
    <source>
        <strain evidence="6">TBRC 4489</strain>
    </source>
</reference>
<evidence type="ECO:0000313" key="5">
    <source>
        <dbReference type="EMBL" id="MFC4060008.1"/>
    </source>
</evidence>
<evidence type="ECO:0000256" key="3">
    <source>
        <dbReference type="SAM" id="MobiDB-lite"/>
    </source>
</evidence>
<feature type="compositionally biased region" description="Low complexity" evidence="3">
    <location>
        <begin position="48"/>
        <end position="75"/>
    </location>
</feature>
<dbReference type="EMBL" id="JBHSBM010000017">
    <property type="protein sequence ID" value="MFC4060008.1"/>
    <property type="molecule type" value="Genomic_DNA"/>
</dbReference>
<feature type="transmembrane region" description="Helical" evidence="4">
    <location>
        <begin position="97"/>
        <end position="117"/>
    </location>
</feature>
<feature type="region of interest" description="Disordered" evidence="3">
    <location>
        <begin position="1"/>
        <end position="88"/>
    </location>
</feature>
<dbReference type="PANTHER" id="PTHR37042">
    <property type="entry name" value="OUTER MEMBRANE PROTEIN RV1973"/>
    <property type="match status" value="1"/>
</dbReference>
<proteinExistence type="predicted"/>
<keyword evidence="6" id="KW-1185">Reference proteome</keyword>
<accession>A0ABV8IAC9</accession>
<gene>
    <name evidence="5" type="ORF">ACFOWE_17010</name>
</gene>
<organism evidence="5 6">
    <name type="scientific">Planomonospora corallina</name>
    <dbReference type="NCBI Taxonomy" id="1806052"/>
    <lineage>
        <taxon>Bacteria</taxon>
        <taxon>Bacillati</taxon>
        <taxon>Actinomycetota</taxon>
        <taxon>Actinomycetes</taxon>
        <taxon>Streptosporangiales</taxon>
        <taxon>Streptosporangiaceae</taxon>
        <taxon>Planomonospora</taxon>
    </lineage>
</organism>
<keyword evidence="4" id="KW-1133">Transmembrane helix</keyword>
<dbReference type="Proteomes" id="UP001595850">
    <property type="component" value="Unassembled WGS sequence"/>
</dbReference>
<protein>
    <recommendedName>
        <fullName evidence="7">Mce-associated membrane protein</fullName>
    </recommendedName>
</protein>